<feature type="domain" description="NAD-dependent epimerase/dehydratase" evidence="1">
    <location>
        <begin position="6"/>
        <end position="218"/>
    </location>
</feature>
<dbReference type="InterPro" id="IPR051783">
    <property type="entry name" value="NAD(P)-dependent_oxidoreduct"/>
</dbReference>
<dbReference type="InterPro" id="IPR001509">
    <property type="entry name" value="Epimerase_deHydtase"/>
</dbReference>
<name>A0A378MFG9_LISGR</name>
<proteinExistence type="predicted"/>
<dbReference type="Pfam" id="PF01370">
    <property type="entry name" value="Epimerase"/>
    <property type="match status" value="1"/>
</dbReference>
<dbReference type="Proteomes" id="UP000254879">
    <property type="component" value="Unassembled WGS sequence"/>
</dbReference>
<gene>
    <name evidence="2" type="ORF">NCTC10815_02443</name>
</gene>
<dbReference type="CDD" id="cd05262">
    <property type="entry name" value="SDR_a7"/>
    <property type="match status" value="1"/>
</dbReference>
<dbReference type="PANTHER" id="PTHR48079:SF9">
    <property type="entry name" value="PUTATIVE-RELATED"/>
    <property type="match status" value="1"/>
</dbReference>
<reference evidence="2 3" key="1">
    <citation type="submission" date="2018-06" db="EMBL/GenBank/DDBJ databases">
        <authorList>
            <consortium name="Pathogen Informatics"/>
            <person name="Doyle S."/>
        </authorList>
    </citation>
    <scope>NUCLEOTIDE SEQUENCE [LARGE SCALE GENOMIC DNA]</scope>
    <source>
        <strain evidence="3">NCTC 10815</strain>
    </source>
</reference>
<dbReference type="GO" id="GO:0005737">
    <property type="term" value="C:cytoplasm"/>
    <property type="evidence" value="ECO:0007669"/>
    <property type="project" value="TreeGrafter"/>
</dbReference>
<dbReference type="Gene3D" id="3.40.50.720">
    <property type="entry name" value="NAD(P)-binding Rossmann-like Domain"/>
    <property type="match status" value="1"/>
</dbReference>
<accession>A0A378MFG9</accession>
<dbReference type="InterPro" id="IPR036291">
    <property type="entry name" value="NAD(P)-bd_dom_sf"/>
</dbReference>
<dbReference type="AlphaFoldDB" id="A0A378MFG9"/>
<protein>
    <submittedName>
        <fullName evidence="2">NADH-flavin reductase</fullName>
    </submittedName>
</protein>
<evidence type="ECO:0000313" key="2">
    <source>
        <dbReference type="EMBL" id="STY45068.1"/>
    </source>
</evidence>
<evidence type="ECO:0000313" key="3">
    <source>
        <dbReference type="Proteomes" id="UP000254879"/>
    </source>
</evidence>
<dbReference type="EMBL" id="UGPG01000001">
    <property type="protein sequence ID" value="STY45068.1"/>
    <property type="molecule type" value="Genomic_DNA"/>
</dbReference>
<dbReference type="PANTHER" id="PTHR48079">
    <property type="entry name" value="PROTEIN YEEZ"/>
    <property type="match status" value="1"/>
</dbReference>
<dbReference type="GO" id="GO:0004029">
    <property type="term" value="F:aldehyde dehydrogenase (NAD+) activity"/>
    <property type="evidence" value="ECO:0007669"/>
    <property type="project" value="TreeGrafter"/>
</dbReference>
<organism evidence="2 3">
    <name type="scientific">Listeria grayi</name>
    <name type="common">Listeria murrayi</name>
    <dbReference type="NCBI Taxonomy" id="1641"/>
    <lineage>
        <taxon>Bacteria</taxon>
        <taxon>Bacillati</taxon>
        <taxon>Bacillota</taxon>
        <taxon>Bacilli</taxon>
        <taxon>Bacillales</taxon>
        <taxon>Listeriaceae</taxon>
        <taxon>Listeria</taxon>
    </lineage>
</organism>
<evidence type="ECO:0000259" key="1">
    <source>
        <dbReference type="Pfam" id="PF01370"/>
    </source>
</evidence>
<dbReference type="SUPFAM" id="SSF51735">
    <property type="entry name" value="NAD(P)-binding Rossmann-fold domains"/>
    <property type="match status" value="1"/>
</dbReference>
<sequence length="308" mass="32996">MITLKIFITGATGYVGTKVTKELIDLGHEVVGLARSENSAEKLRTLGASSVTGDLESLSVLTEAAANADAVLHLGFQHNFDEFAKAGQVDKAAILALAAGIKRTNKPLIITSGTAMIGTNANEKQISEDYRMPADQEASTPRKSEYVAYDLIDDGYNVGIVRLAPSVHGPEDQHGFVRQLAAIAEQNGKSAYIGDGSNRWNAVSQKDAAHLFVLAVDYLLNKEVKLRIFNAVAESAITAKEIAQAIGDYLNVPTVSLTQAESQEQLGFLAGIFALDAPTSSDQTQKELNWTPVEPTLIADLKSGSYFK</sequence>